<dbReference type="PANTHER" id="PTHR44591">
    <property type="entry name" value="STRESS RESPONSE REGULATOR PROTEIN 1"/>
    <property type="match status" value="1"/>
</dbReference>
<dbReference type="Pfam" id="PF00072">
    <property type="entry name" value="Response_reg"/>
    <property type="match status" value="1"/>
</dbReference>
<keyword evidence="4" id="KW-0418">Kinase</keyword>
<feature type="modified residue" description="4-aspartylphosphate" evidence="2">
    <location>
        <position position="56"/>
    </location>
</feature>
<dbReference type="OrthoDB" id="3197131at2"/>
<dbReference type="GO" id="GO:0016301">
    <property type="term" value="F:kinase activity"/>
    <property type="evidence" value="ECO:0007669"/>
    <property type="project" value="UniProtKB-KW"/>
</dbReference>
<dbReference type="Gene3D" id="3.40.50.2300">
    <property type="match status" value="1"/>
</dbReference>
<dbReference type="CDD" id="cd17574">
    <property type="entry name" value="REC_OmpR"/>
    <property type="match status" value="1"/>
</dbReference>
<evidence type="ECO:0000256" key="2">
    <source>
        <dbReference type="PROSITE-ProRule" id="PRU00169"/>
    </source>
</evidence>
<organism evidence="4 5">
    <name type="scientific">Parafrankia colletiae</name>
    <dbReference type="NCBI Taxonomy" id="573497"/>
    <lineage>
        <taxon>Bacteria</taxon>
        <taxon>Bacillati</taxon>
        <taxon>Actinomycetota</taxon>
        <taxon>Actinomycetes</taxon>
        <taxon>Frankiales</taxon>
        <taxon>Frankiaceae</taxon>
        <taxon>Parafrankia</taxon>
    </lineage>
</organism>
<feature type="domain" description="Response regulatory" evidence="3">
    <location>
        <begin position="7"/>
        <end position="123"/>
    </location>
</feature>
<name>A0A1S1Q706_9ACTN</name>
<sequence>MYFTAPRVLVVDDDAVIRQLVVVNLELEGFEVHTAVDGADCLERVHEIAPQVITLDIMMPRVNGWDVAARLRDDPATAGIKVIMLTARAQEADIKRGARLGVDYYLTKPFDPDMLIGVVSRLAAGQPV</sequence>
<dbReference type="InterPro" id="IPR011006">
    <property type="entry name" value="CheY-like_superfamily"/>
</dbReference>
<dbReference type="Proteomes" id="UP000179627">
    <property type="component" value="Unassembled WGS sequence"/>
</dbReference>
<dbReference type="InterPro" id="IPR050595">
    <property type="entry name" value="Bact_response_regulator"/>
</dbReference>
<dbReference type="PANTHER" id="PTHR44591:SF18">
    <property type="entry name" value="REGULATORY PROTEIN"/>
    <property type="match status" value="1"/>
</dbReference>
<accession>A0A1S1Q706</accession>
<dbReference type="RefSeq" id="WP_071089432.1">
    <property type="nucleotide sequence ID" value="NZ_MBLM01000152.1"/>
</dbReference>
<keyword evidence="5" id="KW-1185">Reference proteome</keyword>
<dbReference type="EMBL" id="MBLM01000152">
    <property type="protein sequence ID" value="OHV30668.1"/>
    <property type="molecule type" value="Genomic_DNA"/>
</dbReference>
<dbReference type="InterPro" id="IPR001789">
    <property type="entry name" value="Sig_transdc_resp-reg_receiver"/>
</dbReference>
<dbReference type="GO" id="GO:0000160">
    <property type="term" value="P:phosphorelay signal transduction system"/>
    <property type="evidence" value="ECO:0007669"/>
    <property type="project" value="InterPro"/>
</dbReference>
<evidence type="ECO:0000259" key="3">
    <source>
        <dbReference type="PROSITE" id="PS50110"/>
    </source>
</evidence>
<reference evidence="5" key="1">
    <citation type="submission" date="2016-07" db="EMBL/GenBank/DDBJ databases">
        <title>Sequence Frankia sp. strain CcI1.17.</title>
        <authorList>
            <person name="Ghodhbane-Gtari F."/>
            <person name="Swanson E."/>
            <person name="Gueddou A."/>
            <person name="Morris K."/>
            <person name="Hezbri K."/>
            <person name="Ktari A."/>
            <person name="Nouioui I."/>
            <person name="Abebe-Akele F."/>
            <person name="Simpson S."/>
            <person name="Thomas K."/>
            <person name="Gtari M."/>
            <person name="Tisa L.S."/>
            <person name="Hurst S."/>
        </authorList>
    </citation>
    <scope>NUCLEOTIDE SEQUENCE [LARGE SCALE GENOMIC DNA]</scope>
    <source>
        <strain evidence="5">Cc1.17</strain>
    </source>
</reference>
<protein>
    <submittedName>
        <fullName evidence="4">Histidine kinase</fullName>
    </submittedName>
</protein>
<dbReference type="PROSITE" id="PS50110">
    <property type="entry name" value="RESPONSE_REGULATORY"/>
    <property type="match status" value="1"/>
</dbReference>
<dbReference type="SMART" id="SM00448">
    <property type="entry name" value="REC"/>
    <property type="match status" value="1"/>
</dbReference>
<evidence type="ECO:0000313" key="5">
    <source>
        <dbReference type="Proteomes" id="UP000179627"/>
    </source>
</evidence>
<proteinExistence type="predicted"/>
<gene>
    <name evidence="4" type="ORF">CC117_07070</name>
</gene>
<evidence type="ECO:0000313" key="4">
    <source>
        <dbReference type="EMBL" id="OHV30668.1"/>
    </source>
</evidence>
<evidence type="ECO:0000256" key="1">
    <source>
        <dbReference type="ARBA" id="ARBA00022553"/>
    </source>
</evidence>
<comment type="caution">
    <text evidence="4">The sequence shown here is derived from an EMBL/GenBank/DDBJ whole genome shotgun (WGS) entry which is preliminary data.</text>
</comment>
<dbReference type="SUPFAM" id="SSF52172">
    <property type="entry name" value="CheY-like"/>
    <property type="match status" value="1"/>
</dbReference>
<keyword evidence="1 2" id="KW-0597">Phosphoprotein</keyword>
<dbReference type="AlphaFoldDB" id="A0A1S1Q706"/>
<keyword evidence="4" id="KW-0808">Transferase</keyword>